<dbReference type="Gene3D" id="1.10.287.560">
    <property type="entry name" value="Histidine kinase CheA-like, homodimeric domain"/>
    <property type="match status" value="1"/>
</dbReference>
<dbReference type="InterPro" id="IPR036641">
    <property type="entry name" value="HPT_dom_sf"/>
</dbReference>
<evidence type="ECO:0000259" key="13">
    <source>
        <dbReference type="PROSITE" id="PS50894"/>
    </source>
</evidence>
<evidence type="ECO:0000313" key="15">
    <source>
        <dbReference type="Proteomes" id="UP000251800"/>
    </source>
</evidence>
<dbReference type="OrthoDB" id="9803176at2"/>
<dbReference type="FunFam" id="3.30.565.10:FF:000016">
    <property type="entry name" value="Chemotaxis protein CheA, putative"/>
    <property type="match status" value="1"/>
</dbReference>
<dbReference type="SUPFAM" id="SSF47384">
    <property type="entry name" value="Homodimeric domain of signal transducing histidine kinase"/>
    <property type="match status" value="1"/>
</dbReference>
<dbReference type="Pfam" id="PF02518">
    <property type="entry name" value="HATPase_c"/>
    <property type="match status" value="1"/>
</dbReference>
<evidence type="ECO:0000256" key="2">
    <source>
        <dbReference type="ARBA" id="ARBA00012438"/>
    </source>
</evidence>
<keyword evidence="4 9" id="KW-0597">Phosphoprotein</keyword>
<name>A0A383XQR5_9GAMM</name>
<dbReference type="GO" id="GO:0006935">
    <property type="term" value="P:chemotaxis"/>
    <property type="evidence" value="ECO:0007669"/>
    <property type="project" value="InterPro"/>
</dbReference>
<dbReference type="InterPro" id="IPR004358">
    <property type="entry name" value="Sig_transdc_His_kin-like_C"/>
</dbReference>
<proteinExistence type="predicted"/>
<feature type="domain" description="Histidine kinase" evidence="11">
    <location>
        <begin position="221"/>
        <end position="507"/>
    </location>
</feature>
<dbReference type="Gene3D" id="2.30.30.40">
    <property type="entry name" value="SH3 Domains"/>
    <property type="match status" value="1"/>
</dbReference>
<sequence length="670" mass="71231">MDQELLADFLTEAGDMVDALGEQIVAFEQSDADPEQLNALFRVFHTMKGSAGFLEIQPMVDLCHAAEELMGAVRKGALDISPEIIDGISQSVSWLDQALAELSNGEAITPADPALIASLEAACRGESPPAPEPQAEPVPEPAVDVDAILGEETGEPISDDDFEALRAAFHGSEPAAAGSAKREVDVDAILGEETGEPISDDDFEALLDAFHGNEPAAPPAAAPAEPSTPAAAPVAAAPRAAAAPAAKPADQAPKKARVETSIRIDTDRLDAVVNQVGELVLVRNRLKRLRESVDDPLLDRTLGHLDQVTTGLQSSVMLMRMQPVRKVFSKIPKIVRDLSRTLNKKIEVVLEGEDTELDRTLVESLSEPLVHLVRNAVDHGIEMPAERLAARKPEVGRLTLAAQQVGDHIHIEIRDDGAGIDPSVIRAKAIEKGVIDRESAARLDGQECLDLIFQPGFSTRDAVSEVSGRGVGMDVVRSKIVELNGSVEITSEVGEGSAFLIRLPLTLAILPALMVTVSGREFAIPVTAIEDVSRFDSTRVECMGSREVLRREEDVIALVRMEHWVGRPSAADQQHCVIVDVGRERRALLVDDVPGREEIVVKPLGKMMGGLAGIAGASVTGDGGIALVLDLPGLLKQVSPAYSAPRSAPPPMPAAQPAAAGADDMDLELF</sequence>
<dbReference type="Proteomes" id="UP000251800">
    <property type="component" value="Unassembled WGS sequence"/>
</dbReference>
<comment type="caution">
    <text evidence="14">The sequence shown here is derived from an EMBL/GenBank/DDBJ whole genome shotgun (WGS) entry which is preliminary data.</text>
</comment>
<dbReference type="GO" id="GO:0000155">
    <property type="term" value="F:phosphorelay sensor kinase activity"/>
    <property type="evidence" value="ECO:0007669"/>
    <property type="project" value="InterPro"/>
</dbReference>
<keyword evidence="5" id="KW-0808">Transferase</keyword>
<protein>
    <recommendedName>
        <fullName evidence="3">Chemotaxis protein CheA</fullName>
        <ecNumber evidence="2">2.7.13.3</ecNumber>
    </recommendedName>
</protein>
<evidence type="ECO:0000256" key="4">
    <source>
        <dbReference type="ARBA" id="ARBA00022553"/>
    </source>
</evidence>
<organism evidence="14 15">
    <name type="scientific">Abyssibacter profundi</name>
    <dbReference type="NCBI Taxonomy" id="2182787"/>
    <lineage>
        <taxon>Bacteria</taxon>
        <taxon>Pseudomonadati</taxon>
        <taxon>Pseudomonadota</taxon>
        <taxon>Gammaproteobacteria</taxon>
        <taxon>Chromatiales</taxon>
        <taxon>Oceanococcaceae</taxon>
        <taxon>Abyssibacter</taxon>
    </lineage>
</organism>
<evidence type="ECO:0000256" key="8">
    <source>
        <dbReference type="ARBA" id="ARBA00035100"/>
    </source>
</evidence>
<dbReference type="PANTHER" id="PTHR43395:SF1">
    <property type="entry name" value="CHEMOTAXIS PROTEIN CHEA"/>
    <property type="match status" value="1"/>
</dbReference>
<dbReference type="InterPro" id="IPR008207">
    <property type="entry name" value="Sig_transdc_His_kin_Hpt_dom"/>
</dbReference>
<keyword evidence="7" id="KW-0902">Two-component regulatory system</keyword>
<dbReference type="InterPro" id="IPR002545">
    <property type="entry name" value="CheW-lke_dom"/>
</dbReference>
<dbReference type="SMART" id="SM00260">
    <property type="entry name" value="CheW"/>
    <property type="match status" value="1"/>
</dbReference>
<dbReference type="SMART" id="SM00387">
    <property type="entry name" value="HATPase_c"/>
    <property type="match status" value="1"/>
</dbReference>
<reference evidence="14 15" key="1">
    <citation type="submission" date="2018-05" db="EMBL/GenBank/DDBJ databases">
        <title>Abyssibacter profundi OUC007T gen. nov., sp. nov, a marine bacterium isolated from seawater of the Mariana Trench.</title>
        <authorList>
            <person name="Zhou S."/>
        </authorList>
    </citation>
    <scope>NUCLEOTIDE SEQUENCE [LARGE SCALE GENOMIC DNA]</scope>
    <source>
        <strain evidence="14 15">OUC007</strain>
    </source>
</reference>
<evidence type="ECO:0000256" key="9">
    <source>
        <dbReference type="PROSITE-ProRule" id="PRU00110"/>
    </source>
</evidence>
<gene>
    <name evidence="14" type="ORF">DEH80_14610</name>
</gene>
<evidence type="ECO:0000313" key="14">
    <source>
        <dbReference type="EMBL" id="PWN54969.1"/>
    </source>
</evidence>
<dbReference type="Pfam" id="PF02895">
    <property type="entry name" value="H-kinase_dim"/>
    <property type="match status" value="1"/>
</dbReference>
<evidence type="ECO:0000256" key="6">
    <source>
        <dbReference type="ARBA" id="ARBA00022777"/>
    </source>
</evidence>
<evidence type="ECO:0000256" key="7">
    <source>
        <dbReference type="ARBA" id="ARBA00023012"/>
    </source>
</evidence>
<evidence type="ECO:0000256" key="5">
    <source>
        <dbReference type="ARBA" id="ARBA00022679"/>
    </source>
</evidence>
<comment type="function">
    <text evidence="8">Involved in the transmission of sensory signals from the chemoreceptors to the flagellar motors. CheA is autophosphorylated; it can transfer its phosphate group to either CheB or CheY.</text>
</comment>
<dbReference type="Gene3D" id="3.30.565.10">
    <property type="entry name" value="Histidine kinase-like ATPase, C-terminal domain"/>
    <property type="match status" value="1"/>
</dbReference>
<feature type="domain" description="CheW-like" evidence="12">
    <location>
        <begin position="509"/>
        <end position="640"/>
    </location>
</feature>
<dbReference type="InterPro" id="IPR037006">
    <property type="entry name" value="CheA-like_homodim_sf"/>
</dbReference>
<dbReference type="InterPro" id="IPR036097">
    <property type="entry name" value="HisK_dim/P_sf"/>
</dbReference>
<accession>A0A383XQR5</accession>
<feature type="compositionally biased region" description="Low complexity" evidence="10">
    <location>
        <begin position="222"/>
        <end position="251"/>
    </location>
</feature>
<dbReference type="Pfam" id="PF01584">
    <property type="entry name" value="CheW"/>
    <property type="match status" value="1"/>
</dbReference>
<evidence type="ECO:0000259" key="12">
    <source>
        <dbReference type="PROSITE" id="PS50851"/>
    </source>
</evidence>
<dbReference type="CDD" id="cd16916">
    <property type="entry name" value="HATPase_CheA-like"/>
    <property type="match status" value="1"/>
</dbReference>
<dbReference type="EMBL" id="QEQK01000015">
    <property type="protein sequence ID" value="PWN54969.1"/>
    <property type="molecule type" value="Genomic_DNA"/>
</dbReference>
<dbReference type="SMART" id="SM00073">
    <property type="entry name" value="HPT"/>
    <property type="match status" value="1"/>
</dbReference>
<dbReference type="PRINTS" id="PR00344">
    <property type="entry name" value="BCTRLSENSOR"/>
</dbReference>
<dbReference type="Pfam" id="PF01627">
    <property type="entry name" value="Hpt"/>
    <property type="match status" value="1"/>
</dbReference>
<evidence type="ECO:0000256" key="1">
    <source>
        <dbReference type="ARBA" id="ARBA00000085"/>
    </source>
</evidence>
<feature type="region of interest" description="Disordered" evidence="10">
    <location>
        <begin position="641"/>
        <end position="662"/>
    </location>
</feature>
<feature type="modified residue" description="Phosphohistidine" evidence="9">
    <location>
        <position position="45"/>
    </location>
</feature>
<dbReference type="SUPFAM" id="SSF50341">
    <property type="entry name" value="CheW-like"/>
    <property type="match status" value="1"/>
</dbReference>
<dbReference type="InterPro" id="IPR051315">
    <property type="entry name" value="Bact_Chemotaxis_CheA"/>
</dbReference>
<dbReference type="InterPro" id="IPR005467">
    <property type="entry name" value="His_kinase_dom"/>
</dbReference>
<dbReference type="PROSITE" id="PS50109">
    <property type="entry name" value="HIS_KIN"/>
    <property type="match status" value="1"/>
</dbReference>
<dbReference type="PROSITE" id="PS50894">
    <property type="entry name" value="HPT"/>
    <property type="match status" value="1"/>
</dbReference>
<dbReference type="CDD" id="cd00088">
    <property type="entry name" value="HPT"/>
    <property type="match status" value="1"/>
</dbReference>
<evidence type="ECO:0000259" key="11">
    <source>
        <dbReference type="PROSITE" id="PS50109"/>
    </source>
</evidence>
<evidence type="ECO:0000256" key="3">
    <source>
        <dbReference type="ARBA" id="ARBA00021495"/>
    </source>
</evidence>
<evidence type="ECO:0000256" key="10">
    <source>
        <dbReference type="SAM" id="MobiDB-lite"/>
    </source>
</evidence>
<dbReference type="GO" id="GO:0005737">
    <property type="term" value="C:cytoplasm"/>
    <property type="evidence" value="ECO:0007669"/>
    <property type="project" value="InterPro"/>
</dbReference>
<feature type="domain" description="HPt" evidence="13">
    <location>
        <begin position="1"/>
        <end position="102"/>
    </location>
</feature>
<dbReference type="PANTHER" id="PTHR43395">
    <property type="entry name" value="SENSOR HISTIDINE KINASE CHEA"/>
    <property type="match status" value="1"/>
</dbReference>
<dbReference type="SMART" id="SM01231">
    <property type="entry name" value="H-kinase_dim"/>
    <property type="match status" value="1"/>
</dbReference>
<keyword evidence="15" id="KW-1185">Reference proteome</keyword>
<dbReference type="InterPro" id="IPR003594">
    <property type="entry name" value="HATPase_dom"/>
</dbReference>
<dbReference type="AlphaFoldDB" id="A0A383XQR5"/>
<dbReference type="SUPFAM" id="SSF55874">
    <property type="entry name" value="ATPase domain of HSP90 chaperone/DNA topoisomerase II/histidine kinase"/>
    <property type="match status" value="1"/>
</dbReference>
<dbReference type="EC" id="2.7.13.3" evidence="2"/>
<feature type="region of interest" description="Disordered" evidence="10">
    <location>
        <begin position="212"/>
        <end position="258"/>
    </location>
</feature>
<dbReference type="RefSeq" id="WP_109721259.1">
    <property type="nucleotide sequence ID" value="NZ_QEQK01000015.1"/>
</dbReference>
<dbReference type="Gene3D" id="1.20.120.160">
    <property type="entry name" value="HPT domain"/>
    <property type="match status" value="1"/>
</dbReference>
<dbReference type="PROSITE" id="PS50851">
    <property type="entry name" value="CHEW"/>
    <property type="match status" value="1"/>
</dbReference>
<keyword evidence="6" id="KW-0418">Kinase</keyword>
<dbReference type="InterPro" id="IPR036890">
    <property type="entry name" value="HATPase_C_sf"/>
</dbReference>
<dbReference type="InterPro" id="IPR036061">
    <property type="entry name" value="CheW-like_dom_sf"/>
</dbReference>
<dbReference type="InterPro" id="IPR004105">
    <property type="entry name" value="CheA-like_dim"/>
</dbReference>
<comment type="catalytic activity">
    <reaction evidence="1">
        <text>ATP + protein L-histidine = ADP + protein N-phospho-L-histidine.</text>
        <dbReference type="EC" id="2.7.13.3"/>
    </reaction>
</comment>
<dbReference type="SUPFAM" id="SSF47226">
    <property type="entry name" value="Histidine-containing phosphotransfer domain, HPT domain"/>
    <property type="match status" value="1"/>
</dbReference>